<dbReference type="RefSeq" id="XP_016250313.1">
    <property type="nucleotide sequence ID" value="XM_016392794.1"/>
</dbReference>
<dbReference type="GO" id="GO:0008474">
    <property type="term" value="F:palmitoyl-(protein) hydrolase activity"/>
    <property type="evidence" value="ECO:0007669"/>
    <property type="project" value="TreeGrafter"/>
</dbReference>
<dbReference type="Proteomes" id="UP000054466">
    <property type="component" value="Unassembled WGS sequence"/>
</dbReference>
<proteinExistence type="predicted"/>
<keyword evidence="4" id="KW-1185">Reference proteome</keyword>
<name>A0A0D2AXT0_9EURO</name>
<dbReference type="PANTHER" id="PTHR12277:SF81">
    <property type="entry name" value="PROTEIN ABHD13"/>
    <property type="match status" value="1"/>
</dbReference>
<dbReference type="VEuPathDB" id="FungiDB:PV07_05871"/>
<dbReference type="GO" id="GO:0016020">
    <property type="term" value="C:membrane"/>
    <property type="evidence" value="ECO:0007669"/>
    <property type="project" value="TreeGrafter"/>
</dbReference>
<evidence type="ECO:0000313" key="4">
    <source>
        <dbReference type="Proteomes" id="UP000054466"/>
    </source>
</evidence>
<protein>
    <recommendedName>
        <fullName evidence="2">Serine aminopeptidase S33 domain-containing protein</fullName>
    </recommendedName>
</protein>
<gene>
    <name evidence="3" type="ORF">PV07_05871</name>
</gene>
<dbReference type="HOGENOM" id="CLU_029375_2_0_1"/>
<dbReference type="Pfam" id="PF12146">
    <property type="entry name" value="Hydrolase_4"/>
    <property type="match status" value="1"/>
</dbReference>
<dbReference type="PANTHER" id="PTHR12277">
    <property type="entry name" value="ALPHA/BETA HYDROLASE DOMAIN-CONTAINING PROTEIN"/>
    <property type="match status" value="1"/>
</dbReference>
<dbReference type="OrthoDB" id="16535at2759"/>
<dbReference type="InterPro" id="IPR022742">
    <property type="entry name" value="Hydrolase_4"/>
</dbReference>
<sequence length="348" mass="38566">MYSVLRSYLPPQFNHTLAKLRLDEAVAMTSSYLSWLRIPVFATSGLAALGSSLLYFKQNDIIYPANLPAGSRTNVDPPEKYGIQDAESIKFPTPDGETLHAYLLRPSDPSLRKNVTLVTFHGNAGNVGHRLPIGKVLSQSLGCHVFMVEYRGYGLSTGSPSEDGLSIDGQTALDFVRNHKELRKTNIVLYGQSLGGALAIKLLQTNYHVGDISAVILENTFLSIRKLIPSIMPAAKYLSYLCHQRWDSEQSLAKVEDAEIPVLFLSGLRDEIVPPSMMKSLFEQCPTAKVWKEFPNGDHNSTVAEPGYFEAIWGFLIREVLRGTRGEKPKRANVDVDSDQLRSEPVGE</sequence>
<reference evidence="3 4" key="1">
    <citation type="submission" date="2015-01" db="EMBL/GenBank/DDBJ databases">
        <title>The Genome Sequence of Cladophialophora immunda CBS83496.</title>
        <authorList>
            <consortium name="The Broad Institute Genomics Platform"/>
            <person name="Cuomo C."/>
            <person name="de Hoog S."/>
            <person name="Gorbushina A."/>
            <person name="Stielow B."/>
            <person name="Teixiera M."/>
            <person name="Abouelleil A."/>
            <person name="Chapman S.B."/>
            <person name="Priest M."/>
            <person name="Young S.K."/>
            <person name="Wortman J."/>
            <person name="Nusbaum C."/>
            <person name="Birren B."/>
        </authorList>
    </citation>
    <scope>NUCLEOTIDE SEQUENCE [LARGE SCALE GENOMIC DNA]</scope>
    <source>
        <strain evidence="3 4">CBS 83496</strain>
    </source>
</reference>
<dbReference type="EMBL" id="KN847042">
    <property type="protein sequence ID" value="KIW30097.1"/>
    <property type="molecule type" value="Genomic_DNA"/>
</dbReference>
<evidence type="ECO:0000259" key="2">
    <source>
        <dbReference type="Pfam" id="PF12146"/>
    </source>
</evidence>
<evidence type="ECO:0000256" key="1">
    <source>
        <dbReference type="SAM" id="MobiDB-lite"/>
    </source>
</evidence>
<feature type="domain" description="Serine aminopeptidase S33" evidence="2">
    <location>
        <begin position="116"/>
        <end position="246"/>
    </location>
</feature>
<dbReference type="GeneID" id="27345065"/>
<dbReference type="Gene3D" id="3.40.50.1820">
    <property type="entry name" value="alpha/beta hydrolase"/>
    <property type="match status" value="1"/>
</dbReference>
<feature type="region of interest" description="Disordered" evidence="1">
    <location>
        <begin position="328"/>
        <end position="348"/>
    </location>
</feature>
<evidence type="ECO:0000313" key="3">
    <source>
        <dbReference type="EMBL" id="KIW30097.1"/>
    </source>
</evidence>
<feature type="compositionally biased region" description="Basic and acidic residues" evidence="1">
    <location>
        <begin position="328"/>
        <end position="342"/>
    </location>
</feature>
<dbReference type="STRING" id="569365.A0A0D2AXT0"/>
<organism evidence="3 4">
    <name type="scientific">Cladophialophora immunda</name>
    <dbReference type="NCBI Taxonomy" id="569365"/>
    <lineage>
        <taxon>Eukaryota</taxon>
        <taxon>Fungi</taxon>
        <taxon>Dikarya</taxon>
        <taxon>Ascomycota</taxon>
        <taxon>Pezizomycotina</taxon>
        <taxon>Eurotiomycetes</taxon>
        <taxon>Chaetothyriomycetidae</taxon>
        <taxon>Chaetothyriales</taxon>
        <taxon>Herpotrichiellaceae</taxon>
        <taxon>Cladophialophora</taxon>
    </lineage>
</organism>
<dbReference type="SUPFAM" id="SSF53474">
    <property type="entry name" value="alpha/beta-Hydrolases"/>
    <property type="match status" value="1"/>
</dbReference>
<dbReference type="AlphaFoldDB" id="A0A0D2AXT0"/>
<dbReference type="InterPro" id="IPR029058">
    <property type="entry name" value="AB_hydrolase_fold"/>
</dbReference>
<accession>A0A0D2AXT0</accession>